<keyword evidence="4 9" id="KW-0479">Metal-binding</keyword>
<keyword evidence="7" id="KW-0460">Magnesium</keyword>
<evidence type="ECO:0000313" key="14">
    <source>
        <dbReference type="EMBL" id="CUO69914.1"/>
    </source>
</evidence>
<dbReference type="InterPro" id="IPR001604">
    <property type="entry name" value="Endo_G_ENPP1-like_dom"/>
</dbReference>
<dbReference type="AlphaFoldDB" id="A0A174H4T6"/>
<dbReference type="GO" id="GO:0003676">
    <property type="term" value="F:nucleic acid binding"/>
    <property type="evidence" value="ECO:0007669"/>
    <property type="project" value="InterPro"/>
</dbReference>
<evidence type="ECO:0000259" key="12">
    <source>
        <dbReference type="SMART" id="SM00477"/>
    </source>
</evidence>
<evidence type="ECO:0000256" key="9">
    <source>
        <dbReference type="PIRSR" id="PIRSR640255-2"/>
    </source>
</evidence>
<protein>
    <recommendedName>
        <fullName evidence="10">Endonuclease</fullName>
        <ecNumber evidence="10">3.1.30.-</ecNumber>
    </recommendedName>
</protein>
<comment type="cofactor">
    <cofactor evidence="1 10">
        <name>Mg(2+)</name>
        <dbReference type="ChEBI" id="CHEBI:18420"/>
    </cofactor>
</comment>
<dbReference type="PROSITE" id="PS01070">
    <property type="entry name" value="NUCLEASE_NON_SPEC"/>
    <property type="match status" value="1"/>
</dbReference>
<dbReference type="GO" id="GO:0016787">
    <property type="term" value="F:hydrolase activity"/>
    <property type="evidence" value="ECO:0007669"/>
    <property type="project" value="UniProtKB-KW"/>
</dbReference>
<organism evidence="14 15">
    <name type="scientific">Bacteroides caccae</name>
    <dbReference type="NCBI Taxonomy" id="47678"/>
    <lineage>
        <taxon>Bacteria</taxon>
        <taxon>Pseudomonadati</taxon>
        <taxon>Bacteroidota</taxon>
        <taxon>Bacteroidia</taxon>
        <taxon>Bacteroidales</taxon>
        <taxon>Bacteroidaceae</taxon>
        <taxon>Bacteroides</taxon>
    </lineage>
</organism>
<dbReference type="InterPro" id="IPR020821">
    <property type="entry name" value="ENPP1-3/EXOG-like_nuc-like"/>
</dbReference>
<keyword evidence="6 10" id="KW-0378">Hydrolase</keyword>
<dbReference type="SMART" id="SM00892">
    <property type="entry name" value="Endonuclease_NS"/>
    <property type="match status" value="1"/>
</dbReference>
<dbReference type="SMART" id="SM00477">
    <property type="entry name" value="NUC"/>
    <property type="match status" value="1"/>
</dbReference>
<reference evidence="14 15" key="1">
    <citation type="submission" date="2015-09" db="EMBL/GenBank/DDBJ databases">
        <authorList>
            <consortium name="Pathogen Informatics"/>
        </authorList>
    </citation>
    <scope>NUCLEOTIDE SEQUENCE [LARGE SCALE GENOMIC DNA]</scope>
    <source>
        <strain evidence="14 15">2789STDY5834880</strain>
    </source>
</reference>
<evidence type="ECO:0000256" key="5">
    <source>
        <dbReference type="ARBA" id="ARBA00022759"/>
    </source>
</evidence>
<dbReference type="CDD" id="cd00091">
    <property type="entry name" value="NUC"/>
    <property type="match status" value="1"/>
</dbReference>
<evidence type="ECO:0000256" key="1">
    <source>
        <dbReference type="ARBA" id="ARBA00001946"/>
    </source>
</evidence>
<feature type="domain" description="DNA/RNA non-specific endonuclease/pyrophosphatase/phosphodiesterase" evidence="13">
    <location>
        <begin position="175"/>
        <end position="385"/>
    </location>
</feature>
<feature type="domain" description="ENPP1-3/EXOG-like endonuclease/phosphodiesterase" evidence="12">
    <location>
        <begin position="176"/>
        <end position="385"/>
    </location>
</feature>
<feature type="signal peptide" evidence="11">
    <location>
        <begin position="1"/>
        <end position="26"/>
    </location>
</feature>
<dbReference type="Pfam" id="PF01223">
    <property type="entry name" value="Endonuclease_NS"/>
    <property type="match status" value="1"/>
</dbReference>
<dbReference type="Proteomes" id="UP000095657">
    <property type="component" value="Unassembled WGS sequence"/>
</dbReference>
<evidence type="ECO:0000256" key="4">
    <source>
        <dbReference type="ARBA" id="ARBA00022723"/>
    </source>
</evidence>
<feature type="active site" description="Proton acceptor" evidence="8">
    <location>
        <position position="239"/>
    </location>
</feature>
<evidence type="ECO:0000256" key="10">
    <source>
        <dbReference type="RuleBase" id="RU366055"/>
    </source>
</evidence>
<comment type="similarity">
    <text evidence="2 10">Belongs to the DNA/RNA non-specific endonuclease family.</text>
</comment>
<evidence type="ECO:0000256" key="8">
    <source>
        <dbReference type="PIRSR" id="PIRSR640255-1"/>
    </source>
</evidence>
<gene>
    <name evidence="14" type="primary">nucA_1</name>
    <name evidence="14" type="ORF">ERS852494_00551</name>
</gene>
<keyword evidence="3 10" id="KW-0540">Nuclease</keyword>
<dbReference type="PANTHER" id="PTHR13966:SF5">
    <property type="entry name" value="ENDONUCLEASE G, MITOCHONDRIAL"/>
    <property type="match status" value="1"/>
</dbReference>
<evidence type="ECO:0000256" key="2">
    <source>
        <dbReference type="ARBA" id="ARBA00010052"/>
    </source>
</evidence>
<dbReference type="PANTHER" id="PTHR13966">
    <property type="entry name" value="ENDONUCLEASE RELATED"/>
    <property type="match status" value="1"/>
</dbReference>
<evidence type="ECO:0000256" key="11">
    <source>
        <dbReference type="SAM" id="SignalP"/>
    </source>
</evidence>
<dbReference type="STRING" id="47678.ERS852494_00551"/>
<dbReference type="InterPro" id="IPR018524">
    <property type="entry name" value="DNA/RNA_endonuclease_AS"/>
</dbReference>
<accession>A0A174H4T6</accession>
<evidence type="ECO:0000256" key="3">
    <source>
        <dbReference type="ARBA" id="ARBA00022722"/>
    </source>
</evidence>
<dbReference type="InterPro" id="IPR044925">
    <property type="entry name" value="His-Me_finger_sf"/>
</dbReference>
<dbReference type="Gene3D" id="3.40.570.10">
    <property type="entry name" value="Extracellular Endonuclease, subunit A"/>
    <property type="match status" value="1"/>
</dbReference>
<feature type="binding site" evidence="9">
    <location>
        <position position="270"/>
    </location>
    <ligand>
        <name>Mg(2+)</name>
        <dbReference type="ChEBI" id="CHEBI:18420"/>
        <note>catalytic</note>
    </ligand>
</feature>
<feature type="chain" id="PRO_5008023107" description="Endonuclease" evidence="11">
    <location>
        <begin position="27"/>
        <end position="398"/>
    </location>
</feature>
<evidence type="ECO:0000256" key="7">
    <source>
        <dbReference type="ARBA" id="ARBA00022842"/>
    </source>
</evidence>
<dbReference type="GO" id="GO:0004519">
    <property type="term" value="F:endonuclease activity"/>
    <property type="evidence" value="ECO:0007669"/>
    <property type="project" value="UniProtKB-UniRule"/>
</dbReference>
<dbReference type="GO" id="GO:0046872">
    <property type="term" value="F:metal ion binding"/>
    <property type="evidence" value="ECO:0007669"/>
    <property type="project" value="UniProtKB-KW"/>
</dbReference>
<evidence type="ECO:0000256" key="6">
    <source>
        <dbReference type="ARBA" id="ARBA00022801"/>
    </source>
</evidence>
<sequence length="398" mass="44374">MTSPPKYYAAVIKSVFFTVLILCAFACSNNDDPVSPTEDGEAYWKISSTVKSVSGSSAIILSGKTGTEWHAEVTEGTEWCSFSSKDYNITTKSGQIADGLNVLYVYYKTNSGKTQRRAQLTLRFAENAQKTFDLVQLAESQENLPAFNSWAELPTKVENTNYQYVTHYGLLNNQTIRNYSICFDKTKKAALWVAYPIHDAYLRKNVERTNRWAFDPIVPQSFQANCVEHSYKGSYDRGHQIASADRVCTDEMNAQTFYMSNMTPQLGSLNQQMWATLEGKVRSYSCSDTLYVVTGAYFGPGATTTTDGVGSSVPVPTNYFKVLLRTKSGSTNKKVQDCSPNELISIGFWVEQKGYGNSIPESICTTVADIEEKTGFTFFPKVDSSVKQQKDPAQWGIK</sequence>
<proteinExistence type="inferred from homology"/>
<dbReference type="EC" id="3.1.30.-" evidence="10"/>
<evidence type="ECO:0000313" key="15">
    <source>
        <dbReference type="Proteomes" id="UP000095657"/>
    </source>
</evidence>
<dbReference type="EMBL" id="CZAI01000001">
    <property type="protein sequence ID" value="CUO69914.1"/>
    <property type="molecule type" value="Genomic_DNA"/>
</dbReference>
<keyword evidence="11" id="KW-0732">Signal</keyword>
<dbReference type="InterPro" id="IPR040255">
    <property type="entry name" value="Non-specific_endonuclease"/>
</dbReference>
<dbReference type="SUPFAM" id="SSF54060">
    <property type="entry name" value="His-Me finger endonucleases"/>
    <property type="match status" value="1"/>
</dbReference>
<dbReference type="InterPro" id="IPR044929">
    <property type="entry name" value="DNA/RNA_non-sp_Endonuclease_sf"/>
</dbReference>
<name>A0A174H4T6_9BACE</name>
<dbReference type="RefSeq" id="WP_055170105.1">
    <property type="nucleotide sequence ID" value="NZ_CZAI01000001.1"/>
</dbReference>
<keyword evidence="5 10" id="KW-0255">Endonuclease</keyword>
<evidence type="ECO:0000259" key="13">
    <source>
        <dbReference type="SMART" id="SM00892"/>
    </source>
</evidence>